<feature type="region of interest" description="Disordered" evidence="2">
    <location>
        <begin position="239"/>
        <end position="270"/>
    </location>
</feature>
<gene>
    <name evidence="6" type="primary">LOC116301686</name>
</gene>
<evidence type="ECO:0000256" key="1">
    <source>
        <dbReference type="SAM" id="Coils"/>
    </source>
</evidence>
<name>A0A6P8IIX5_ACTTE</name>
<feature type="coiled-coil region" evidence="1">
    <location>
        <begin position="439"/>
        <end position="467"/>
    </location>
</feature>
<dbReference type="OrthoDB" id="9989690at2759"/>
<feature type="region of interest" description="Disordered" evidence="2">
    <location>
        <begin position="34"/>
        <end position="121"/>
    </location>
</feature>
<dbReference type="SUPFAM" id="SSF47473">
    <property type="entry name" value="EF-hand"/>
    <property type="match status" value="1"/>
</dbReference>
<evidence type="ECO:0000313" key="5">
    <source>
        <dbReference type="Proteomes" id="UP000515163"/>
    </source>
</evidence>
<dbReference type="RefSeq" id="XP_031566640.1">
    <property type="nucleotide sequence ID" value="XM_031710780.1"/>
</dbReference>
<dbReference type="InterPro" id="IPR048316">
    <property type="entry name" value="DUF5580_N"/>
</dbReference>
<dbReference type="Pfam" id="PF17743">
    <property type="entry name" value="DUF5580"/>
    <property type="match status" value="1"/>
</dbReference>
<feature type="compositionally biased region" description="Polar residues" evidence="2">
    <location>
        <begin position="36"/>
        <end position="68"/>
    </location>
</feature>
<dbReference type="FunCoup" id="A0A6P8IIX5">
    <property type="interactions" value="9"/>
</dbReference>
<proteinExistence type="predicted"/>
<feature type="coiled-coil region" evidence="1">
    <location>
        <begin position="503"/>
        <end position="540"/>
    </location>
</feature>
<dbReference type="InterPro" id="IPR040774">
    <property type="entry name" value="DUF5580"/>
</dbReference>
<keyword evidence="5" id="KW-1185">Reference proteome</keyword>
<dbReference type="InterPro" id="IPR049247">
    <property type="entry name" value="DUF5580_C"/>
</dbReference>
<reference evidence="6" key="1">
    <citation type="submission" date="2025-08" db="UniProtKB">
        <authorList>
            <consortium name="RefSeq"/>
        </authorList>
    </citation>
    <scope>IDENTIFICATION</scope>
    <source>
        <tissue evidence="6">Tentacle</tissue>
    </source>
</reference>
<dbReference type="PANTHER" id="PTHR34830:SF1">
    <property type="entry name" value="GENE 12695-RELATED"/>
    <property type="match status" value="1"/>
</dbReference>
<dbReference type="GeneID" id="116301686"/>
<protein>
    <submittedName>
        <fullName evidence="6">Uncharacterized protein C1orf87-like</fullName>
    </submittedName>
</protein>
<feature type="compositionally biased region" description="Low complexity" evidence="2">
    <location>
        <begin position="90"/>
        <end position="113"/>
    </location>
</feature>
<dbReference type="PANTHER" id="PTHR34830">
    <property type="entry name" value="SIMILAR TO HYPOTHETICAL PROTEIN MGC34837"/>
    <property type="match status" value="1"/>
</dbReference>
<organism evidence="5 6">
    <name type="scientific">Actinia tenebrosa</name>
    <name type="common">Australian red waratah sea anemone</name>
    <dbReference type="NCBI Taxonomy" id="6105"/>
    <lineage>
        <taxon>Eukaryota</taxon>
        <taxon>Metazoa</taxon>
        <taxon>Cnidaria</taxon>
        <taxon>Anthozoa</taxon>
        <taxon>Hexacorallia</taxon>
        <taxon>Actiniaria</taxon>
        <taxon>Actiniidae</taxon>
        <taxon>Actinia</taxon>
    </lineage>
</organism>
<evidence type="ECO:0000313" key="6">
    <source>
        <dbReference type="RefSeq" id="XP_031566640.1"/>
    </source>
</evidence>
<dbReference type="Gene3D" id="1.10.238.10">
    <property type="entry name" value="EF-hand"/>
    <property type="match status" value="1"/>
</dbReference>
<evidence type="ECO:0000259" key="3">
    <source>
        <dbReference type="Pfam" id="PF17743"/>
    </source>
</evidence>
<evidence type="ECO:0000259" key="4">
    <source>
        <dbReference type="Pfam" id="PF20743"/>
    </source>
</evidence>
<evidence type="ECO:0000256" key="2">
    <source>
        <dbReference type="SAM" id="MobiDB-lite"/>
    </source>
</evidence>
<dbReference type="Pfam" id="PF20743">
    <property type="entry name" value="DUF5580_C"/>
    <property type="match status" value="1"/>
</dbReference>
<feature type="domain" description="DUF5580" evidence="4">
    <location>
        <begin position="555"/>
        <end position="614"/>
    </location>
</feature>
<dbReference type="KEGG" id="aten:116301686"/>
<dbReference type="InterPro" id="IPR011992">
    <property type="entry name" value="EF-hand-dom_pair"/>
</dbReference>
<sequence>MAGFAPFGRDDQPLLDVRIIGGKRVEIAVDQYGRPLNNNKKSKGQNTDARFSHSLSEGHNINSHSPRNTAVPPWVRGETPPKKVLRQLESPNDSTRQSSRSSSLPGSPIILPPITRNQLEHDAPKAEVIHDERDSLSEIIRAQVQGMDTNNLKDAYMEFCGLDSTLTGFVDAEQVEKAFARCRIPINGTLLQTLNSRFMSARRPNWVNYEQLLKFVNNIVKGEKKSDVVPRLDLSSNPGDLARSRLPQNSSYDRDIPLKPNEISPRSINDGSLSGRQSAIVVNRAFQDRQDVHLLVYMEKMLKQVDRVRDLIWKLQETLEQNDPQSNIISSQKLKTFCLRHHLPFNGSLLDKILDRLDPRGTGRVNWESFMVFIERALPIDAITNQESTVAGSRGSIVETPPLQPTWETRKPLGAVPERSRVITETAVMEQEEMFDEQQKNLDLQLKEQSQELAEILNKQQRDLDRRQKSLHIDHISEYEHLGRDLDEGSVRQEMNRNVPLNQEELEEQHRNLVRQQMHLIEQKRKIQKEQEELDKVLRHDGEHKAAYDEAESPIQRFLRLANALFLSDDDNSGFLDIDSTRRLVKNYNLVYHLDFTSDIIEDAIGICSTPDRMVSIEHLLNELKRYI</sequence>
<dbReference type="InParanoid" id="A0A6P8IIX5"/>
<dbReference type="Proteomes" id="UP000515163">
    <property type="component" value="Unplaced"/>
</dbReference>
<accession>A0A6P8IIX5</accession>
<feature type="domain" description="DUF5580" evidence="3">
    <location>
        <begin position="148"/>
        <end position="221"/>
    </location>
</feature>
<dbReference type="AlphaFoldDB" id="A0A6P8IIX5"/>
<keyword evidence="1" id="KW-0175">Coiled coil</keyword>